<evidence type="ECO:0000256" key="1">
    <source>
        <dbReference type="SAM" id="MobiDB-lite"/>
    </source>
</evidence>
<dbReference type="RefSeq" id="WP_176112543.1">
    <property type="nucleotide sequence ID" value="NZ_JAALDK010000004.1"/>
</dbReference>
<protein>
    <submittedName>
        <fullName evidence="2">Type III secretion system protein SctP</fullName>
    </submittedName>
</protein>
<sequence length="225" mass="24124">MTSIYSRRLRVVPVDDHADDGSAWSKTERSSNFDYASLLRGGPGLHRPVGRESHAVQPAGTHRGGAGDGGLPASRDGACLPSAGLKYTRLDSMALAPASSDAAGNDGQGARVEHASEALVASVFASQQRGLDMVGTLAHEIAGFANDRAIAAAGNWDVRMPLDETQFSHTTLYLTLSRFVMQLRFDVADPAARQLLLDHSAMLERELDATLSAWGNIRDIRITVW</sequence>
<comment type="caution">
    <text evidence="2">The sequence shown here is derived from an EMBL/GenBank/DDBJ whole genome shotgun (WGS) entry which is preliminary data.</text>
</comment>
<evidence type="ECO:0000313" key="3">
    <source>
        <dbReference type="Proteomes" id="UP000594380"/>
    </source>
</evidence>
<proteinExistence type="predicted"/>
<name>A0A7Y6N4Z2_9BURK</name>
<dbReference type="Pfam" id="PF09483">
    <property type="entry name" value="HpaP"/>
    <property type="match status" value="1"/>
</dbReference>
<dbReference type="GeneID" id="301106991"/>
<dbReference type="AlphaFoldDB" id="A0A7Y6N4Z2"/>
<dbReference type="Proteomes" id="UP000594380">
    <property type="component" value="Unassembled WGS sequence"/>
</dbReference>
<evidence type="ECO:0000313" key="2">
    <source>
        <dbReference type="EMBL" id="NUY06049.1"/>
    </source>
</evidence>
<dbReference type="EMBL" id="JAALDK010000004">
    <property type="protein sequence ID" value="NUY06049.1"/>
    <property type="molecule type" value="Genomic_DNA"/>
</dbReference>
<reference evidence="2 3" key="1">
    <citation type="submission" date="2020-02" db="EMBL/GenBank/DDBJ databases">
        <title>Paraburkholderia simonii sp. nov. and Paraburkholderia youngii sp. nov. Brazilian and Mexican Mimosa-associated rhizobia.</title>
        <authorList>
            <person name="Mavima L."/>
            <person name="Beukes C.W."/>
            <person name="Chan W.Y."/>
            <person name="Palmer M."/>
            <person name="De Meyer S.E."/>
            <person name="James E.K."/>
            <person name="Venter S.N."/>
            <person name="Steenkamp E.T."/>
        </authorList>
    </citation>
    <scope>NUCLEOTIDE SEQUENCE [LARGE SCALE GENOMIC DNA]</scope>
    <source>
        <strain evidence="2 3">JPY169</strain>
    </source>
</reference>
<dbReference type="NCBIfam" id="TIGR02557">
    <property type="entry name" value="HpaP"/>
    <property type="match status" value="1"/>
</dbReference>
<gene>
    <name evidence="2" type="primary">sctP</name>
    <name evidence="2" type="ORF">G5S42_42610</name>
</gene>
<accession>A0A7Y6N4Z2</accession>
<organism evidence="2 3">
    <name type="scientific">Paraburkholderia youngii</name>
    <dbReference type="NCBI Taxonomy" id="2782701"/>
    <lineage>
        <taxon>Bacteria</taxon>
        <taxon>Pseudomonadati</taxon>
        <taxon>Pseudomonadota</taxon>
        <taxon>Betaproteobacteria</taxon>
        <taxon>Burkholderiales</taxon>
        <taxon>Burkholderiaceae</taxon>
        <taxon>Paraburkholderia</taxon>
    </lineage>
</organism>
<feature type="region of interest" description="Disordered" evidence="1">
    <location>
        <begin position="44"/>
        <end position="75"/>
    </location>
</feature>
<dbReference type="InterPro" id="IPR013390">
    <property type="entry name" value="T3SS_HpaP"/>
</dbReference>